<accession>A0A975BC16</accession>
<keyword evidence="9 10" id="KW-0238">DNA-binding</keyword>
<keyword evidence="7 10" id="KW-0378">Hydrolase</keyword>
<dbReference type="KEGG" id="dli:dnl_49840"/>
<keyword evidence="13" id="KW-1185">Reference proteome</keyword>
<dbReference type="InterPro" id="IPR014001">
    <property type="entry name" value="Helicase_ATP-bd"/>
</dbReference>
<comment type="similarity">
    <text evidence="2 10">Belongs to the HsdR family.</text>
</comment>
<dbReference type="CDD" id="cd18030">
    <property type="entry name" value="DEXHc_RE_I_HsdR"/>
    <property type="match status" value="1"/>
</dbReference>
<dbReference type="GO" id="GO:0003677">
    <property type="term" value="F:DNA binding"/>
    <property type="evidence" value="ECO:0007669"/>
    <property type="project" value="UniProtKB-KW"/>
</dbReference>
<dbReference type="EC" id="3.1.21.3" evidence="10"/>
<keyword evidence="8 10" id="KW-0067">ATP-binding</keyword>
<evidence type="ECO:0000256" key="10">
    <source>
        <dbReference type="RuleBase" id="RU364115"/>
    </source>
</evidence>
<comment type="catalytic activity">
    <reaction evidence="1 10">
        <text>Endonucleolytic cleavage of DNA to give random double-stranded fragments with terminal 5'-phosphates, ATP is simultaneously hydrolyzed.</text>
        <dbReference type="EC" id="3.1.21.3"/>
    </reaction>
</comment>
<dbReference type="InterPro" id="IPR027417">
    <property type="entry name" value="P-loop_NTPase"/>
</dbReference>
<evidence type="ECO:0000256" key="2">
    <source>
        <dbReference type="ARBA" id="ARBA00008598"/>
    </source>
</evidence>
<evidence type="ECO:0000256" key="5">
    <source>
        <dbReference type="ARBA" id="ARBA00022747"/>
    </source>
</evidence>
<dbReference type="Gene3D" id="3.40.50.300">
    <property type="entry name" value="P-loop containing nucleotide triphosphate hydrolases"/>
    <property type="match status" value="2"/>
</dbReference>
<dbReference type="NCBIfam" id="TIGR00348">
    <property type="entry name" value="hsdR"/>
    <property type="match status" value="1"/>
</dbReference>
<protein>
    <recommendedName>
        <fullName evidence="10">Type I restriction enzyme endonuclease subunit</fullName>
        <shortName evidence="10">R protein</shortName>
        <ecNumber evidence="10">3.1.21.3</ecNumber>
    </recommendedName>
</protein>
<dbReference type="Pfam" id="PF18766">
    <property type="entry name" value="SWI2_SNF2"/>
    <property type="match status" value="1"/>
</dbReference>
<evidence type="ECO:0000313" key="13">
    <source>
        <dbReference type="Proteomes" id="UP000663720"/>
    </source>
</evidence>
<comment type="subunit">
    <text evidence="10">The type I restriction/modification system is composed of three polypeptides R, M and S.</text>
</comment>
<proteinExistence type="inferred from homology"/>
<dbReference type="SMART" id="SM00487">
    <property type="entry name" value="DEXDc"/>
    <property type="match status" value="1"/>
</dbReference>
<dbReference type="PANTHER" id="PTHR30195">
    <property type="entry name" value="TYPE I SITE-SPECIFIC DEOXYRIBONUCLEASE PROTEIN SUBUNIT M AND R"/>
    <property type="match status" value="1"/>
</dbReference>
<evidence type="ECO:0000259" key="11">
    <source>
        <dbReference type="PROSITE" id="PS51192"/>
    </source>
</evidence>
<dbReference type="InterPro" id="IPR055180">
    <property type="entry name" value="HsdR_RecA-like_helicase_dom_2"/>
</dbReference>
<evidence type="ECO:0000256" key="4">
    <source>
        <dbReference type="ARBA" id="ARBA00022741"/>
    </source>
</evidence>
<dbReference type="AlphaFoldDB" id="A0A975BC16"/>
<dbReference type="Proteomes" id="UP000663720">
    <property type="component" value="Chromosome"/>
</dbReference>
<reference evidence="12" key="1">
    <citation type="journal article" date="2021" name="Microb. Physiol.">
        <title>Proteogenomic Insights into the Physiology of Marine, Sulfate-Reducing, Filamentous Desulfonema limicola and Desulfonema magnum.</title>
        <authorList>
            <person name="Schnaars V."/>
            <person name="Wohlbrand L."/>
            <person name="Scheve S."/>
            <person name="Hinrichs C."/>
            <person name="Reinhardt R."/>
            <person name="Rabus R."/>
        </authorList>
    </citation>
    <scope>NUCLEOTIDE SEQUENCE</scope>
    <source>
        <strain evidence="12">5ac10</strain>
    </source>
</reference>
<evidence type="ECO:0000256" key="1">
    <source>
        <dbReference type="ARBA" id="ARBA00000851"/>
    </source>
</evidence>
<evidence type="ECO:0000256" key="3">
    <source>
        <dbReference type="ARBA" id="ARBA00022722"/>
    </source>
</evidence>
<dbReference type="PROSITE" id="PS51192">
    <property type="entry name" value="HELICASE_ATP_BIND_1"/>
    <property type="match status" value="1"/>
</dbReference>
<dbReference type="Gene3D" id="3.90.1570.50">
    <property type="match status" value="1"/>
</dbReference>
<evidence type="ECO:0000313" key="12">
    <source>
        <dbReference type="EMBL" id="QTA82606.1"/>
    </source>
</evidence>
<dbReference type="CDD" id="cd22332">
    <property type="entry name" value="HsdR_N"/>
    <property type="match status" value="1"/>
</dbReference>
<organism evidence="12 13">
    <name type="scientific">Desulfonema limicola</name>
    <dbReference type="NCBI Taxonomy" id="45656"/>
    <lineage>
        <taxon>Bacteria</taxon>
        <taxon>Pseudomonadati</taxon>
        <taxon>Thermodesulfobacteriota</taxon>
        <taxon>Desulfobacteria</taxon>
        <taxon>Desulfobacterales</taxon>
        <taxon>Desulfococcaceae</taxon>
        <taxon>Desulfonema</taxon>
    </lineage>
</organism>
<gene>
    <name evidence="12" type="primary">hsdR2</name>
    <name evidence="12" type="ORF">dnl_49840</name>
</gene>
<name>A0A975BC16_9BACT</name>
<feature type="domain" description="Helicase ATP-binding" evidence="11">
    <location>
        <begin position="308"/>
        <end position="472"/>
    </location>
</feature>
<keyword evidence="5 10" id="KW-0680">Restriction system</keyword>
<evidence type="ECO:0000256" key="9">
    <source>
        <dbReference type="ARBA" id="ARBA00023125"/>
    </source>
</evidence>
<sequence length="1042" mass="120680">MNRTDRTPDHIKKDEKNFVEEPFLEQLQELGWEILRLDMWNQTPKQSFRQRFSDVVMFPRLEQALMTINPWLEPDQLGDVVKRITGFSKTGLMENNQQVLNLLLENTGVSENRQTKEKSPAVRYIDFNEKKNNSFIAVSQLRVRIPGTEHSIFPDIILFLNGLPIVVIECKSHKANDPIPQAINQLLRYSQQRGDTGEGNQTLFYYNQFVVATCRQEAKFGTISSHIEKHFYRWTDPFPKTLNNLAGKNTSPNDQQRLIQGMMYHDNLLSLIKNFTLFAQNDEGKTVKIVARYQQFRAVKIAVQRLLDGSNKYERGGIIWHTQGSGKSLTMMFMVREMYSRNTLKNWKVIFITDRTQLEDQLNRTSQKIGFTVKVADSTAKLKKLLAADTSDLVMAMIHKFQENDLREIFPAVNQSSNILVMTDEAHRSQYSLLGANLDRALPNAVHIAYTGTPTDKTEKKYKDYIDKYTMRQAEEDGVTLEIVYEGRTDKAEVADKEGMDKKFADVFSDYCIEERLQILGYGSRIAYLEAEDIIMAKARDMVHHYVSHIFPGGFKAQIVAVSKEGAVRYKKAIDKALETEIKKLETDNPLCIALDPLKKVKAAVVISGDHNDKKHIKQYTDPAVHRQSIESFKMPYEAVSGDNNGSIGILIVHNMLLVGFDAPIEQVIYLDRIIKSHGLLQAIARVNRPGDEKKTKGFVVDYVGVGHHLKEALDSYDEREQKEITDCLNTDEDEINDLIHANKNIWDLLKKYKITDLDDLDTFYDLFYDEDIRFEFMTAFKKMSICMDVVFPKKEGLDYLNDYQRFTEINVMAGRHFRDSRMSMVGIPEKLRIITDQYLKSRGIDQKIAPIAITDPDFEKHVEKRKRKKTKAAETEHAIRHHLDINMDDDPDLYASFAESIDKILQDFKDNWTIIYKKLEELRQKILNAKKEPTYGLHRKKQMPFFRIFKKELFGNRELSEDETALNVDLTQHVFNIISNELRLTGFWNSLPAQNRLKAELQKLFLSARFHNMPNMIKNRKHIISRVMELAKNKNDTILYA</sequence>
<dbReference type="Pfam" id="PF22679">
    <property type="entry name" value="T1R_D3-like"/>
    <property type="match status" value="1"/>
</dbReference>
<dbReference type="GO" id="GO:0005524">
    <property type="term" value="F:ATP binding"/>
    <property type="evidence" value="ECO:0007669"/>
    <property type="project" value="UniProtKB-KW"/>
</dbReference>
<keyword evidence="6" id="KW-0255">Endonuclease</keyword>
<dbReference type="RefSeq" id="WP_207688517.1">
    <property type="nucleotide sequence ID" value="NZ_CP061799.1"/>
</dbReference>
<dbReference type="InterPro" id="IPR040980">
    <property type="entry name" value="SWI2_SNF2"/>
</dbReference>
<dbReference type="EMBL" id="CP061799">
    <property type="protein sequence ID" value="QTA82606.1"/>
    <property type="molecule type" value="Genomic_DNA"/>
</dbReference>
<dbReference type="GO" id="GO:0009035">
    <property type="term" value="F:type I site-specific deoxyribonuclease activity"/>
    <property type="evidence" value="ECO:0007669"/>
    <property type="project" value="UniProtKB-EC"/>
</dbReference>
<evidence type="ECO:0000256" key="7">
    <source>
        <dbReference type="ARBA" id="ARBA00022801"/>
    </source>
</evidence>
<dbReference type="REBASE" id="468798">
    <property type="entry name" value="Dli5ac10ORF49790P"/>
</dbReference>
<dbReference type="SUPFAM" id="SSF52540">
    <property type="entry name" value="P-loop containing nucleoside triphosphate hydrolases"/>
    <property type="match status" value="2"/>
</dbReference>
<keyword evidence="4 10" id="KW-0547">Nucleotide-binding</keyword>
<keyword evidence="3" id="KW-0540">Nuclease</keyword>
<dbReference type="PANTHER" id="PTHR30195:SF15">
    <property type="entry name" value="TYPE I RESTRICTION ENZYME HINDI ENDONUCLEASE SUBUNIT"/>
    <property type="match status" value="1"/>
</dbReference>
<comment type="function">
    <text evidence="10">Subunit R is required for both nuclease and ATPase activities, but not for modification.</text>
</comment>
<dbReference type="InterPro" id="IPR007409">
    <property type="entry name" value="Restrct_endonuc_type1_HsdR_N"/>
</dbReference>
<evidence type="ECO:0000256" key="8">
    <source>
        <dbReference type="ARBA" id="ARBA00022840"/>
    </source>
</evidence>
<dbReference type="Pfam" id="PF04313">
    <property type="entry name" value="HSDR_N"/>
    <property type="match status" value="1"/>
</dbReference>
<dbReference type="CDD" id="cd18800">
    <property type="entry name" value="SF2_C_EcoR124I-like"/>
    <property type="match status" value="1"/>
</dbReference>
<dbReference type="InterPro" id="IPR051268">
    <property type="entry name" value="Type-I_R_enzyme_R_subunit"/>
</dbReference>
<dbReference type="GO" id="GO:0009307">
    <property type="term" value="P:DNA restriction-modification system"/>
    <property type="evidence" value="ECO:0007669"/>
    <property type="project" value="UniProtKB-KW"/>
</dbReference>
<dbReference type="InterPro" id="IPR004473">
    <property type="entry name" value="Restrct_endonuc_typeI_HsdR"/>
</dbReference>
<evidence type="ECO:0000256" key="6">
    <source>
        <dbReference type="ARBA" id="ARBA00022759"/>
    </source>
</evidence>